<dbReference type="GO" id="GO:0008745">
    <property type="term" value="F:N-acetylmuramoyl-L-alanine amidase activity"/>
    <property type="evidence" value="ECO:0007669"/>
    <property type="project" value="InterPro"/>
</dbReference>
<dbReference type="GO" id="GO:0008270">
    <property type="term" value="F:zinc ion binding"/>
    <property type="evidence" value="ECO:0007669"/>
    <property type="project" value="InterPro"/>
</dbReference>
<comment type="caution">
    <text evidence="4">The sequence shown here is derived from an EMBL/GenBank/DDBJ whole genome shotgun (WGS) entry which is preliminary data.</text>
</comment>
<dbReference type="InterPro" id="IPR002502">
    <property type="entry name" value="Amidase_domain"/>
</dbReference>
<gene>
    <name evidence="4" type="ORF">DDZ44_00140</name>
</gene>
<dbReference type="Proteomes" id="UP000263273">
    <property type="component" value="Unassembled WGS sequence"/>
</dbReference>
<protein>
    <recommendedName>
        <fullName evidence="6">N-acetylmuramoyl-L-alanine amidase</fullName>
    </recommendedName>
</protein>
<dbReference type="InterPro" id="IPR006619">
    <property type="entry name" value="PGRP_domain_met/bac"/>
</dbReference>
<sequence length="209" mass="23263">MISIIATNLSFGYLNRRRTTRRIIVHHSASGDVSAAAIHGWHLARGWSGIGYQFVIRQNGNIEAGRPLDMVGAHAGPQGNGDSIGICLTGNFMETKPTDQQLQSLIELISYLRKLYKSNLEVWRHQDVAATECPGDLFPWPENNWLLNCPSCLESEAGNSIEPWKNGLINEALDKCLITEQHDPDEPAPKWFVLAMGLNILKEVTKFGK</sequence>
<dbReference type="InterPro" id="IPR015510">
    <property type="entry name" value="PGRP"/>
</dbReference>
<evidence type="ECO:0000259" key="3">
    <source>
        <dbReference type="SMART" id="SM00701"/>
    </source>
</evidence>
<dbReference type="InterPro" id="IPR036505">
    <property type="entry name" value="Amidase/PGRP_sf"/>
</dbReference>
<dbReference type="SUPFAM" id="SSF55846">
    <property type="entry name" value="N-acetylmuramoyl-L-alanine amidase-like"/>
    <property type="match status" value="1"/>
</dbReference>
<dbReference type="AlphaFoldDB" id="A0A354YVR4"/>
<dbReference type="Gene3D" id="3.40.80.10">
    <property type="entry name" value="Peptidoglycan recognition protein-like"/>
    <property type="match status" value="1"/>
</dbReference>
<reference evidence="4 5" key="1">
    <citation type="journal article" date="2018" name="Nat. Biotechnol.">
        <title>A standardized bacterial taxonomy based on genome phylogeny substantially revises the tree of life.</title>
        <authorList>
            <person name="Parks D.H."/>
            <person name="Chuvochina M."/>
            <person name="Waite D.W."/>
            <person name="Rinke C."/>
            <person name="Skarshewski A."/>
            <person name="Chaumeil P.A."/>
            <person name="Hugenholtz P."/>
        </authorList>
    </citation>
    <scope>NUCLEOTIDE SEQUENCE [LARGE SCALE GENOMIC DNA]</scope>
    <source>
        <strain evidence="4">UBA10948</strain>
    </source>
</reference>
<name>A0A354YVR4_9FIRM</name>
<feature type="domain" description="Peptidoglycan recognition protein family" evidence="3">
    <location>
        <begin position="3"/>
        <end position="129"/>
    </location>
</feature>
<dbReference type="SMART" id="SM00701">
    <property type="entry name" value="PGRP"/>
    <property type="match status" value="1"/>
</dbReference>
<dbReference type="PANTHER" id="PTHR11022:SF41">
    <property type="entry name" value="PEPTIDOGLYCAN-RECOGNITION PROTEIN LC-RELATED"/>
    <property type="match status" value="1"/>
</dbReference>
<dbReference type="SMART" id="SM00644">
    <property type="entry name" value="Ami_2"/>
    <property type="match status" value="1"/>
</dbReference>
<dbReference type="CDD" id="cd06583">
    <property type="entry name" value="PGRP"/>
    <property type="match status" value="1"/>
</dbReference>
<evidence type="ECO:0000313" key="4">
    <source>
        <dbReference type="EMBL" id="HBK52332.1"/>
    </source>
</evidence>
<feature type="domain" description="N-acetylmuramoyl-L-alanine amidase" evidence="2">
    <location>
        <begin position="6"/>
        <end position="135"/>
    </location>
</feature>
<evidence type="ECO:0000259" key="2">
    <source>
        <dbReference type="SMART" id="SM00644"/>
    </source>
</evidence>
<accession>A0A354YVR4</accession>
<organism evidence="4 5">
    <name type="scientific">Syntrophomonas wolfei</name>
    <dbReference type="NCBI Taxonomy" id="863"/>
    <lineage>
        <taxon>Bacteria</taxon>
        <taxon>Bacillati</taxon>
        <taxon>Bacillota</taxon>
        <taxon>Clostridia</taxon>
        <taxon>Eubacteriales</taxon>
        <taxon>Syntrophomonadaceae</taxon>
        <taxon>Syntrophomonas</taxon>
    </lineage>
</organism>
<evidence type="ECO:0008006" key="6">
    <source>
        <dbReference type="Google" id="ProtNLM"/>
    </source>
</evidence>
<dbReference type="EMBL" id="DNZF01000004">
    <property type="protein sequence ID" value="HBK52332.1"/>
    <property type="molecule type" value="Genomic_DNA"/>
</dbReference>
<proteinExistence type="inferred from homology"/>
<evidence type="ECO:0000313" key="5">
    <source>
        <dbReference type="Proteomes" id="UP000263273"/>
    </source>
</evidence>
<comment type="similarity">
    <text evidence="1">Belongs to the N-acetylmuramoyl-L-alanine amidase 2 family.</text>
</comment>
<dbReference type="GO" id="GO:0009253">
    <property type="term" value="P:peptidoglycan catabolic process"/>
    <property type="evidence" value="ECO:0007669"/>
    <property type="project" value="InterPro"/>
</dbReference>
<dbReference type="PANTHER" id="PTHR11022">
    <property type="entry name" value="PEPTIDOGLYCAN RECOGNITION PROTEIN"/>
    <property type="match status" value="1"/>
</dbReference>
<evidence type="ECO:0000256" key="1">
    <source>
        <dbReference type="ARBA" id="ARBA00007553"/>
    </source>
</evidence>
<dbReference type="Pfam" id="PF01510">
    <property type="entry name" value="Amidase_2"/>
    <property type="match status" value="1"/>
</dbReference>